<sequence>MVNFISLSELNTKIQFPAIRVKIVRKWSTKIGRDHHSTMLLGDSKGVRIEGSLSYSLSLPNEIELKEGDWVEILNFEIRRVFQLYRTTKQKYTIKFNEASLFRKIEPVNGSKFLCCANFRRINRGLYHPMYCIGTWRLRLERLLSLSAHALHLTEPIGNTNAMDVTAPNVSVISWAAPPAIEHGPGGGGG</sequence>
<dbReference type="Gene3D" id="2.40.50.140">
    <property type="entry name" value="Nucleic acid-binding proteins"/>
    <property type="match status" value="1"/>
</dbReference>
<dbReference type="SUPFAM" id="SSF50249">
    <property type="entry name" value="Nucleic acid-binding proteins"/>
    <property type="match status" value="1"/>
</dbReference>
<evidence type="ECO:0000313" key="2">
    <source>
        <dbReference type="EMBL" id="CAH8356914.1"/>
    </source>
</evidence>
<dbReference type="Pfam" id="PF02721">
    <property type="entry name" value="DUF223"/>
    <property type="match status" value="1"/>
</dbReference>
<dbReference type="EMBL" id="CAKOAT010224155">
    <property type="protein sequence ID" value="CAH8356914.1"/>
    <property type="molecule type" value="Genomic_DNA"/>
</dbReference>
<evidence type="ECO:0000259" key="1">
    <source>
        <dbReference type="Pfam" id="PF02721"/>
    </source>
</evidence>
<comment type="caution">
    <text evidence="2">The sequence shown here is derived from an EMBL/GenBank/DDBJ whole genome shotgun (WGS) entry which is preliminary data.</text>
</comment>
<evidence type="ECO:0000313" key="3">
    <source>
        <dbReference type="Proteomes" id="UP001642260"/>
    </source>
</evidence>
<organism evidence="2 3">
    <name type="scientific">Eruca vesicaria subsp. sativa</name>
    <name type="common">Garden rocket</name>
    <name type="synonym">Eruca sativa</name>
    <dbReference type="NCBI Taxonomy" id="29727"/>
    <lineage>
        <taxon>Eukaryota</taxon>
        <taxon>Viridiplantae</taxon>
        <taxon>Streptophyta</taxon>
        <taxon>Embryophyta</taxon>
        <taxon>Tracheophyta</taxon>
        <taxon>Spermatophyta</taxon>
        <taxon>Magnoliopsida</taxon>
        <taxon>eudicotyledons</taxon>
        <taxon>Gunneridae</taxon>
        <taxon>Pentapetalae</taxon>
        <taxon>rosids</taxon>
        <taxon>malvids</taxon>
        <taxon>Brassicales</taxon>
        <taxon>Brassicaceae</taxon>
        <taxon>Brassiceae</taxon>
        <taxon>Eruca</taxon>
    </lineage>
</organism>
<dbReference type="InterPro" id="IPR003871">
    <property type="entry name" value="RFA1B/D_OB_1st"/>
</dbReference>
<dbReference type="InterPro" id="IPR012340">
    <property type="entry name" value="NA-bd_OB-fold"/>
</dbReference>
<gene>
    <name evidence="2" type="ORF">ERUC_LOCUS22669</name>
</gene>
<protein>
    <recommendedName>
        <fullName evidence="1">Replication protein A 70 kDa DNA-binding subunit B/D first OB fold domain-containing protein</fullName>
    </recommendedName>
</protein>
<accession>A0ABC8KEN1</accession>
<keyword evidence="3" id="KW-1185">Reference proteome</keyword>
<reference evidence="2 3" key="1">
    <citation type="submission" date="2022-03" db="EMBL/GenBank/DDBJ databases">
        <authorList>
            <person name="Macdonald S."/>
            <person name="Ahmed S."/>
            <person name="Newling K."/>
        </authorList>
    </citation>
    <scope>NUCLEOTIDE SEQUENCE [LARGE SCALE GENOMIC DNA]</scope>
</reference>
<proteinExistence type="predicted"/>
<feature type="domain" description="Replication protein A 70 kDa DNA-binding subunit B/D first OB fold" evidence="1">
    <location>
        <begin position="4"/>
        <end position="100"/>
    </location>
</feature>
<dbReference type="CDD" id="cd04480">
    <property type="entry name" value="RPA1_DBD_A_like"/>
    <property type="match status" value="1"/>
</dbReference>
<dbReference type="AlphaFoldDB" id="A0ABC8KEN1"/>
<name>A0ABC8KEN1_ERUVS</name>
<dbReference type="Proteomes" id="UP001642260">
    <property type="component" value="Unassembled WGS sequence"/>
</dbReference>